<dbReference type="STRING" id="35722.A0A0B7N501"/>
<keyword evidence="4" id="KW-0812">Transmembrane</keyword>
<keyword evidence="6" id="KW-1185">Reference proteome</keyword>
<dbReference type="SUPFAM" id="SSF117281">
    <property type="entry name" value="Kelch motif"/>
    <property type="match status" value="1"/>
</dbReference>
<dbReference type="PANTHER" id="PTHR46093:SF18">
    <property type="entry name" value="FIBRONECTIN TYPE-III DOMAIN-CONTAINING PROTEIN"/>
    <property type="match status" value="1"/>
</dbReference>
<evidence type="ECO:0000313" key="5">
    <source>
        <dbReference type="EMBL" id="CEP10498.1"/>
    </source>
</evidence>
<feature type="region of interest" description="Disordered" evidence="3">
    <location>
        <begin position="819"/>
        <end position="863"/>
    </location>
</feature>
<keyword evidence="4" id="KW-0472">Membrane</keyword>
<dbReference type="PANTHER" id="PTHR46093">
    <property type="entry name" value="ACYL-COA-BINDING DOMAIN-CONTAINING PROTEIN 5"/>
    <property type="match status" value="1"/>
</dbReference>
<accession>A0A0B7N501</accession>
<dbReference type="Proteomes" id="UP000054107">
    <property type="component" value="Unassembled WGS sequence"/>
</dbReference>
<sequence length="863" mass="96284">MFGGENATNHYINDFYRLNQLPNTFSWEAVTQINAPPGTYYGQAVMTTNESQMYLMGGMANGTENRVLPLQYYRFAFDTNTWTAATTNANVSSNITIPANRKLFSANYDSSNNKIYIFGGSLNQTLVFNDLWSFDTTTQQFTQLPPAADSTYAHTTSLLSNGQLVVIGGVSQDRTTGQLGLASMANIRVFDTKTNQWDVKVATSADGNPLPSVRSVHNAVVTTDDKIIIFGGDNGEGPRTKAFLNSVSILDTKTWQWTSPHADGILPSRRSYASAGFFNNKYLTVAFGTASDTYYNDINVFDLESSKWLQSFAATTNNASNSGISGGVIAGVTIGCLAVAIAIVFLVWRFQAYIRYIFTRIHHDIWKPRTGEPIWAETTRIVFQIFLLFIFCVFLAFVVRQAVDSPNITQVIETAAAEVQVPDVRFCFDGYPSYPATDSRTPGVSCQTDTGYSCTKFIQPLNMSVFKPTYTDNLGDVNCFLFRSTTDFVLSSTSGANNGSRLLFTFWGDQTINYGSVHTSVYPKQMNPNTMVYGINDTIGSLMGRNAVLNWQINERNDIQATNVYTLQPSTYSALSYNLIDHRYLQDVGWNYVGFLPISNSTPEIVTNFRQEGANPNYVNTHFDLGLLAVFPEAFSTIVEREVKMYTLVNALGFVGGVFGLLITFQAWLFGYRPRSPWGVVHRWSVGDMKRSLLRGLQSKFKITESGIPLVHPVHYRFANAQSLGYDESDPNRITRVEERMQMLEMLFKAYYVDDEVFRSLDDANRNGQQAAVGHNHIGVVSNSSLNASGRFTPPTSFNNGTAPKSEKIDENYYGTANTKEHTFDDYPQYPRQPNEGNSSSQVLLPQHPATYQPNTNIQIDEH</sequence>
<protein>
    <submittedName>
        <fullName evidence="5">Uncharacterized protein</fullName>
    </submittedName>
</protein>
<keyword evidence="2" id="KW-0677">Repeat</keyword>
<feature type="compositionally biased region" description="Polar residues" evidence="3">
    <location>
        <begin position="791"/>
        <end position="803"/>
    </location>
</feature>
<evidence type="ECO:0000256" key="3">
    <source>
        <dbReference type="SAM" id="MobiDB-lite"/>
    </source>
</evidence>
<dbReference type="EMBL" id="LN724412">
    <property type="protein sequence ID" value="CEP10498.1"/>
    <property type="molecule type" value="Genomic_DNA"/>
</dbReference>
<proteinExistence type="predicted"/>
<feature type="region of interest" description="Disordered" evidence="3">
    <location>
        <begin position="791"/>
        <end position="810"/>
    </location>
</feature>
<keyword evidence="4" id="KW-1133">Transmembrane helix</keyword>
<feature type="transmembrane region" description="Helical" evidence="4">
    <location>
        <begin position="381"/>
        <end position="399"/>
    </location>
</feature>
<organism evidence="5 6">
    <name type="scientific">Parasitella parasitica</name>
    <dbReference type="NCBI Taxonomy" id="35722"/>
    <lineage>
        <taxon>Eukaryota</taxon>
        <taxon>Fungi</taxon>
        <taxon>Fungi incertae sedis</taxon>
        <taxon>Mucoromycota</taxon>
        <taxon>Mucoromycotina</taxon>
        <taxon>Mucoromycetes</taxon>
        <taxon>Mucorales</taxon>
        <taxon>Mucorineae</taxon>
        <taxon>Mucoraceae</taxon>
        <taxon>Parasitella</taxon>
    </lineage>
</organism>
<dbReference type="AlphaFoldDB" id="A0A0B7N501"/>
<feature type="transmembrane region" description="Helical" evidence="4">
    <location>
        <begin position="645"/>
        <end position="670"/>
    </location>
</feature>
<keyword evidence="1" id="KW-0880">Kelch repeat</keyword>
<evidence type="ECO:0000256" key="4">
    <source>
        <dbReference type="SAM" id="Phobius"/>
    </source>
</evidence>
<feature type="compositionally biased region" description="Polar residues" evidence="3">
    <location>
        <begin position="835"/>
        <end position="863"/>
    </location>
</feature>
<dbReference type="Gene3D" id="2.120.10.80">
    <property type="entry name" value="Kelch-type beta propeller"/>
    <property type="match status" value="2"/>
</dbReference>
<name>A0A0B7N501_9FUNG</name>
<dbReference type="OrthoDB" id="432528at2759"/>
<reference evidence="5 6" key="1">
    <citation type="submission" date="2014-09" db="EMBL/GenBank/DDBJ databases">
        <authorList>
            <person name="Ellenberger Sabrina"/>
        </authorList>
    </citation>
    <scope>NUCLEOTIDE SEQUENCE [LARGE SCALE GENOMIC DNA]</scope>
    <source>
        <strain evidence="5 6">CBS 412.66</strain>
    </source>
</reference>
<gene>
    <name evidence="5" type="primary">PARPA_04214.1 scaffold 12477</name>
</gene>
<evidence type="ECO:0000313" key="6">
    <source>
        <dbReference type="Proteomes" id="UP000054107"/>
    </source>
</evidence>
<feature type="transmembrane region" description="Helical" evidence="4">
    <location>
        <begin position="324"/>
        <end position="348"/>
    </location>
</feature>
<evidence type="ECO:0000256" key="2">
    <source>
        <dbReference type="ARBA" id="ARBA00022737"/>
    </source>
</evidence>
<dbReference type="InterPro" id="IPR015915">
    <property type="entry name" value="Kelch-typ_b-propeller"/>
</dbReference>
<dbReference type="Pfam" id="PF13415">
    <property type="entry name" value="Beta-prop_FBX42"/>
    <property type="match status" value="1"/>
</dbReference>
<dbReference type="SMART" id="SM00612">
    <property type="entry name" value="Kelch"/>
    <property type="match status" value="3"/>
</dbReference>
<evidence type="ECO:0000256" key="1">
    <source>
        <dbReference type="ARBA" id="ARBA00022441"/>
    </source>
</evidence>
<dbReference type="InterPro" id="IPR006652">
    <property type="entry name" value="Kelch_1"/>
</dbReference>